<organism evidence="1 2">
    <name type="scientific">Snodgrassella alvi</name>
    <dbReference type="NCBI Taxonomy" id="1196083"/>
    <lineage>
        <taxon>Bacteria</taxon>
        <taxon>Pseudomonadati</taxon>
        <taxon>Pseudomonadota</taxon>
        <taxon>Betaproteobacteria</taxon>
        <taxon>Neisseriales</taxon>
        <taxon>Neisseriaceae</taxon>
        <taxon>Snodgrassella</taxon>
    </lineage>
</organism>
<evidence type="ECO:0000313" key="1">
    <source>
        <dbReference type="EMBL" id="PIT38281.1"/>
    </source>
</evidence>
<keyword evidence="2" id="KW-1185">Reference proteome</keyword>
<accession>A0A2N9X528</accession>
<reference evidence="1" key="1">
    <citation type="journal article" date="2017" name="MBio">
        <title>Type VI secretion-mediated competition in the bee gut microbiome.</title>
        <authorList>
            <person name="Steele M.I."/>
            <person name="Kwong W.K."/>
            <person name="Powell J.E."/>
            <person name="Whiteley M."/>
            <person name="Moran N.A."/>
        </authorList>
    </citation>
    <scope>NUCLEOTIDE SEQUENCE [LARGE SCALE GENOMIC DNA]</scope>
    <source>
        <strain evidence="1">WkB273</strain>
    </source>
</reference>
<dbReference type="AlphaFoldDB" id="A0A2N9X528"/>
<gene>
    <name evidence="1" type="ORF">BHC54_06935</name>
</gene>
<dbReference type="EMBL" id="MEIL01000029">
    <property type="protein sequence ID" value="PIT38281.1"/>
    <property type="molecule type" value="Genomic_DNA"/>
</dbReference>
<comment type="caution">
    <text evidence="1">The sequence shown here is derived from an EMBL/GenBank/DDBJ whole genome shotgun (WGS) entry which is preliminary data.</text>
</comment>
<evidence type="ECO:0000313" key="2">
    <source>
        <dbReference type="Proteomes" id="UP000230202"/>
    </source>
</evidence>
<dbReference type="Proteomes" id="UP000230202">
    <property type="component" value="Unassembled WGS sequence"/>
</dbReference>
<sequence>MFQYFHYSNYARDNSPFDTPYYFMIQSDGQKIYKGIHESHDLHLKVLIVKTNNSNDENINELIKKESYIFKLGINKEEDNNKNPNLVVKTI</sequence>
<name>A0A2N9X528_9NEIS</name>
<proteinExistence type="predicted"/>
<protein>
    <submittedName>
        <fullName evidence="1">Uncharacterized protein</fullName>
    </submittedName>
</protein>